<comment type="caution">
    <text evidence="9">The sequence shown here is derived from an EMBL/GenBank/DDBJ whole genome shotgun (WGS) entry which is preliminary data.</text>
</comment>
<evidence type="ECO:0000256" key="3">
    <source>
        <dbReference type="ARBA" id="ARBA00022679"/>
    </source>
</evidence>
<feature type="transmembrane region" description="Helical" evidence="8">
    <location>
        <begin position="307"/>
        <end position="325"/>
    </location>
</feature>
<sequence>MVGTGAQAAQEGMAGFAVKLLLKLMAANLAFNIFARLLGCEPAFTSFLFDPAGLFDDYYKFILSFPGGAGVVPSDLFGLHDRIAAAIATTPYHGVDGLGGAGITHFLAPPLTAVICLANLAAMHIVDPAALFVGIIALMLVCWCSIAARLGTTRYESIAWAAIGLASYPMLMMLSRGNIYAGLAALLICQSMSLALRGKAPVVAAICLAVALNIRPNAAPFAVPLLLLFQTGRWRALAVLAVATALIFALSLAVAHALYPDYTIGTFLRGLHNYRTRYIVDNWGLAYGSSLMGAVQFFAGYRPGVEAAAAVPAALVMLAAVVLFLRRRISAALLLFLTCSAYCLGSSVIADYHLLVFVLVPAAVARQTALEGRRPDTAEWIACAAACLLLGPKNYLFLHGFSWQVVLNPAIMLGASLAVIALRAGWISASAPGAGYWRAARAA</sequence>
<feature type="transmembrane region" description="Helical" evidence="8">
    <location>
        <begin position="194"/>
        <end position="214"/>
    </location>
</feature>
<keyword evidence="5 8" id="KW-1133">Transmembrane helix</keyword>
<dbReference type="InterPro" id="IPR018584">
    <property type="entry name" value="GT87"/>
</dbReference>
<feature type="transmembrane region" description="Helical" evidence="8">
    <location>
        <begin position="401"/>
        <end position="422"/>
    </location>
</feature>
<feature type="transmembrane region" description="Helical" evidence="8">
    <location>
        <begin position="20"/>
        <end position="39"/>
    </location>
</feature>
<feature type="transmembrane region" description="Helical" evidence="8">
    <location>
        <begin position="157"/>
        <end position="174"/>
    </location>
</feature>
<feature type="transmembrane region" description="Helical" evidence="8">
    <location>
        <begin position="332"/>
        <end position="350"/>
    </location>
</feature>
<accession>A0ABT9A0X9</accession>
<keyword evidence="3" id="KW-0808">Transferase</keyword>
<evidence type="ECO:0000313" key="10">
    <source>
        <dbReference type="Proteomes" id="UP001176468"/>
    </source>
</evidence>
<keyword evidence="4 8" id="KW-0812">Transmembrane</keyword>
<evidence type="ECO:0000256" key="7">
    <source>
        <dbReference type="ARBA" id="ARBA00024033"/>
    </source>
</evidence>
<evidence type="ECO:0000313" key="9">
    <source>
        <dbReference type="EMBL" id="MDO7843493.1"/>
    </source>
</evidence>
<feature type="transmembrane region" description="Helical" evidence="8">
    <location>
        <begin position="129"/>
        <end position="151"/>
    </location>
</feature>
<feature type="transmembrane region" description="Helical" evidence="8">
    <location>
        <begin position="280"/>
        <end position="301"/>
    </location>
</feature>
<protein>
    <submittedName>
        <fullName evidence="9">Glycosyltransferase 87 family protein</fullName>
    </submittedName>
</protein>
<evidence type="ECO:0000256" key="4">
    <source>
        <dbReference type="ARBA" id="ARBA00022692"/>
    </source>
</evidence>
<feature type="transmembrane region" description="Helical" evidence="8">
    <location>
        <begin position="103"/>
        <end position="122"/>
    </location>
</feature>
<evidence type="ECO:0000256" key="6">
    <source>
        <dbReference type="ARBA" id="ARBA00023136"/>
    </source>
</evidence>
<gene>
    <name evidence="9" type="ORF">Q5H94_14250</name>
</gene>
<dbReference type="RefSeq" id="WP_304561952.1">
    <property type="nucleotide sequence ID" value="NZ_JAUQSZ010000010.1"/>
</dbReference>
<comment type="subcellular location">
    <subcellularLocation>
        <location evidence="1">Cell membrane</location>
        <topology evidence="1">Multi-pass membrane protein</topology>
    </subcellularLocation>
</comment>
<organism evidence="9 10">
    <name type="scientific">Sphingomonas immobilis</name>
    <dbReference type="NCBI Taxonomy" id="3063997"/>
    <lineage>
        <taxon>Bacteria</taxon>
        <taxon>Pseudomonadati</taxon>
        <taxon>Pseudomonadota</taxon>
        <taxon>Alphaproteobacteria</taxon>
        <taxon>Sphingomonadales</taxon>
        <taxon>Sphingomonadaceae</taxon>
        <taxon>Sphingomonas</taxon>
    </lineage>
</organism>
<evidence type="ECO:0000256" key="8">
    <source>
        <dbReference type="SAM" id="Phobius"/>
    </source>
</evidence>
<evidence type="ECO:0000256" key="5">
    <source>
        <dbReference type="ARBA" id="ARBA00022989"/>
    </source>
</evidence>
<dbReference type="Proteomes" id="UP001176468">
    <property type="component" value="Unassembled WGS sequence"/>
</dbReference>
<comment type="similarity">
    <text evidence="7">Belongs to the glycosyltransferase 87 family.</text>
</comment>
<feature type="transmembrane region" description="Helical" evidence="8">
    <location>
        <begin position="234"/>
        <end position="259"/>
    </location>
</feature>
<evidence type="ECO:0000256" key="1">
    <source>
        <dbReference type="ARBA" id="ARBA00004651"/>
    </source>
</evidence>
<reference evidence="9" key="1">
    <citation type="submission" date="2023-07" db="EMBL/GenBank/DDBJ databases">
        <authorList>
            <person name="Kim M.K."/>
        </authorList>
    </citation>
    <scope>NUCLEOTIDE SEQUENCE</scope>
    <source>
        <strain evidence="9">CA1-15</strain>
    </source>
</reference>
<keyword evidence="10" id="KW-1185">Reference proteome</keyword>
<dbReference type="Pfam" id="PF09594">
    <property type="entry name" value="GT87"/>
    <property type="match status" value="1"/>
</dbReference>
<proteinExistence type="inferred from homology"/>
<dbReference type="EMBL" id="JAUQSZ010000010">
    <property type="protein sequence ID" value="MDO7843493.1"/>
    <property type="molecule type" value="Genomic_DNA"/>
</dbReference>
<keyword evidence="6 8" id="KW-0472">Membrane</keyword>
<name>A0ABT9A0X9_9SPHN</name>
<evidence type="ECO:0000256" key="2">
    <source>
        <dbReference type="ARBA" id="ARBA00022475"/>
    </source>
</evidence>
<keyword evidence="2" id="KW-1003">Cell membrane</keyword>